<comment type="caution">
    <text evidence="10">The sequence shown here is derived from an EMBL/GenBank/DDBJ whole genome shotgun (WGS) entry which is preliminary data.</text>
</comment>
<dbReference type="SUPFAM" id="SSF52540">
    <property type="entry name" value="P-loop containing nucleoside triphosphate hydrolases"/>
    <property type="match status" value="1"/>
</dbReference>
<evidence type="ECO:0000256" key="4">
    <source>
        <dbReference type="ARBA" id="ARBA00022741"/>
    </source>
</evidence>
<keyword evidence="6 8" id="KW-0067">ATP-binding</keyword>
<organism evidence="10 11">
    <name type="scientific">Irregularibacter muris</name>
    <dbReference type="NCBI Taxonomy" id="1796619"/>
    <lineage>
        <taxon>Bacteria</taxon>
        <taxon>Bacillati</taxon>
        <taxon>Bacillota</taxon>
        <taxon>Clostridia</taxon>
        <taxon>Eubacteriales</taxon>
        <taxon>Eubacteriaceae</taxon>
        <taxon>Irregularibacter</taxon>
    </lineage>
</organism>
<dbReference type="InterPro" id="IPR001977">
    <property type="entry name" value="Depp_CoAkinase"/>
</dbReference>
<accession>A0AAE3HJI7</accession>
<dbReference type="Gene3D" id="3.40.50.300">
    <property type="entry name" value="P-loop containing nucleotide triphosphate hydrolases"/>
    <property type="match status" value="1"/>
</dbReference>
<evidence type="ECO:0000256" key="6">
    <source>
        <dbReference type="ARBA" id="ARBA00022840"/>
    </source>
</evidence>
<proteinExistence type="inferred from homology"/>
<dbReference type="InterPro" id="IPR027417">
    <property type="entry name" value="P-loop_NTPase"/>
</dbReference>
<dbReference type="PANTHER" id="PTHR10695">
    <property type="entry name" value="DEPHOSPHO-COA KINASE-RELATED"/>
    <property type="match status" value="1"/>
</dbReference>
<evidence type="ECO:0000256" key="9">
    <source>
        <dbReference type="NCBIfam" id="TIGR00152"/>
    </source>
</evidence>
<evidence type="ECO:0000256" key="2">
    <source>
        <dbReference type="ARBA" id="ARBA00022490"/>
    </source>
</evidence>
<protein>
    <recommendedName>
        <fullName evidence="8 9">Dephospho-CoA kinase</fullName>
        <ecNumber evidence="8 9">2.7.1.24</ecNumber>
    </recommendedName>
    <alternativeName>
        <fullName evidence="8">Dephosphocoenzyme A kinase</fullName>
    </alternativeName>
</protein>
<evidence type="ECO:0000256" key="3">
    <source>
        <dbReference type="ARBA" id="ARBA00022679"/>
    </source>
</evidence>
<reference evidence="10" key="1">
    <citation type="submission" date="2022-07" db="EMBL/GenBank/DDBJ databases">
        <title>Enhanced cultured diversity of the mouse gut microbiota enables custom-made synthetic communities.</title>
        <authorList>
            <person name="Afrizal A."/>
        </authorList>
    </citation>
    <scope>NUCLEOTIDE SEQUENCE</scope>
    <source>
        <strain evidence="10">DSM 28593</strain>
    </source>
</reference>
<dbReference type="Pfam" id="PF01121">
    <property type="entry name" value="CoaE"/>
    <property type="match status" value="1"/>
</dbReference>
<dbReference type="EMBL" id="JANKAS010000015">
    <property type="protein sequence ID" value="MCR1899873.1"/>
    <property type="molecule type" value="Genomic_DNA"/>
</dbReference>
<dbReference type="HAMAP" id="MF_00376">
    <property type="entry name" value="Dephospho_CoA_kinase"/>
    <property type="match status" value="1"/>
</dbReference>
<dbReference type="PANTHER" id="PTHR10695:SF46">
    <property type="entry name" value="BIFUNCTIONAL COENZYME A SYNTHASE-RELATED"/>
    <property type="match status" value="1"/>
</dbReference>
<evidence type="ECO:0000256" key="7">
    <source>
        <dbReference type="ARBA" id="ARBA00022993"/>
    </source>
</evidence>
<gene>
    <name evidence="8 10" type="primary">coaE</name>
    <name evidence="10" type="ORF">NSA47_12910</name>
</gene>
<comment type="function">
    <text evidence="8">Catalyzes the phosphorylation of the 3'-hydroxyl group of dephosphocoenzyme A to form coenzyme A.</text>
</comment>
<keyword evidence="5 8" id="KW-0418">Kinase</keyword>
<dbReference type="CDD" id="cd02022">
    <property type="entry name" value="DPCK"/>
    <property type="match status" value="1"/>
</dbReference>
<dbReference type="AlphaFoldDB" id="A0AAE3HJI7"/>
<evidence type="ECO:0000256" key="8">
    <source>
        <dbReference type="HAMAP-Rule" id="MF_00376"/>
    </source>
</evidence>
<dbReference type="GO" id="GO:0015937">
    <property type="term" value="P:coenzyme A biosynthetic process"/>
    <property type="evidence" value="ECO:0007669"/>
    <property type="project" value="UniProtKB-UniRule"/>
</dbReference>
<sequence length="195" mass="22355">MKVIGLTGGIASGKSTASSILRKFGATIIDADLLAREVTEKGQPTLEKIIKTFGREILKDDGTLNRKALGKIVFDHREKLLKLNEIIHPAVNQRAKTLFQQEKEKGKKKVVYDCPLLMEENLYSMVDTVWLIYVDETTQLSRLMKRDGFTREEAIKRIKSQMPLDDKLKLANIVIENNGSVEELEKKLRKYWHEK</sequence>
<evidence type="ECO:0000313" key="10">
    <source>
        <dbReference type="EMBL" id="MCR1899873.1"/>
    </source>
</evidence>
<evidence type="ECO:0000256" key="5">
    <source>
        <dbReference type="ARBA" id="ARBA00022777"/>
    </source>
</evidence>
<comment type="catalytic activity">
    <reaction evidence="8">
        <text>3'-dephospho-CoA + ATP = ADP + CoA + H(+)</text>
        <dbReference type="Rhea" id="RHEA:18245"/>
        <dbReference type="ChEBI" id="CHEBI:15378"/>
        <dbReference type="ChEBI" id="CHEBI:30616"/>
        <dbReference type="ChEBI" id="CHEBI:57287"/>
        <dbReference type="ChEBI" id="CHEBI:57328"/>
        <dbReference type="ChEBI" id="CHEBI:456216"/>
        <dbReference type="EC" id="2.7.1.24"/>
    </reaction>
</comment>
<comment type="pathway">
    <text evidence="8">Cofactor biosynthesis; coenzyme A biosynthesis; CoA from (R)-pantothenate: step 5/5.</text>
</comment>
<evidence type="ECO:0000313" key="11">
    <source>
        <dbReference type="Proteomes" id="UP001205748"/>
    </source>
</evidence>
<keyword evidence="7 8" id="KW-0173">Coenzyme A biosynthesis</keyword>
<keyword evidence="3 8" id="KW-0808">Transferase</keyword>
<name>A0AAE3HJI7_9FIRM</name>
<dbReference type="FunFam" id="3.40.50.300:FF:000991">
    <property type="entry name" value="Dephospho-CoA kinase"/>
    <property type="match status" value="1"/>
</dbReference>
<feature type="binding site" evidence="8">
    <location>
        <begin position="11"/>
        <end position="16"/>
    </location>
    <ligand>
        <name>ATP</name>
        <dbReference type="ChEBI" id="CHEBI:30616"/>
    </ligand>
</feature>
<dbReference type="NCBIfam" id="TIGR00152">
    <property type="entry name" value="dephospho-CoA kinase"/>
    <property type="match status" value="1"/>
</dbReference>
<dbReference type="EC" id="2.7.1.24" evidence="8 9"/>
<dbReference type="GO" id="GO:0005737">
    <property type="term" value="C:cytoplasm"/>
    <property type="evidence" value="ECO:0007669"/>
    <property type="project" value="UniProtKB-SubCell"/>
</dbReference>
<dbReference type="GO" id="GO:0004140">
    <property type="term" value="F:dephospho-CoA kinase activity"/>
    <property type="evidence" value="ECO:0007669"/>
    <property type="project" value="UniProtKB-UniRule"/>
</dbReference>
<keyword evidence="4 8" id="KW-0547">Nucleotide-binding</keyword>
<keyword evidence="11" id="KW-1185">Reference proteome</keyword>
<keyword evidence="2 8" id="KW-0963">Cytoplasm</keyword>
<dbReference type="GO" id="GO:0005524">
    <property type="term" value="F:ATP binding"/>
    <property type="evidence" value="ECO:0007669"/>
    <property type="project" value="UniProtKB-UniRule"/>
</dbReference>
<dbReference type="PROSITE" id="PS51219">
    <property type="entry name" value="DPCK"/>
    <property type="match status" value="1"/>
</dbReference>
<dbReference type="Proteomes" id="UP001205748">
    <property type="component" value="Unassembled WGS sequence"/>
</dbReference>
<dbReference type="RefSeq" id="WP_257532636.1">
    <property type="nucleotide sequence ID" value="NZ_JANKAS010000015.1"/>
</dbReference>
<comment type="similarity">
    <text evidence="1 8">Belongs to the CoaE family.</text>
</comment>
<comment type="subcellular location">
    <subcellularLocation>
        <location evidence="8">Cytoplasm</location>
    </subcellularLocation>
</comment>
<evidence type="ECO:0000256" key="1">
    <source>
        <dbReference type="ARBA" id="ARBA00009018"/>
    </source>
</evidence>